<keyword evidence="1" id="KW-0732">Signal</keyword>
<protein>
    <recommendedName>
        <fullName evidence="4">DUF4397 domain-containing protein</fullName>
    </recommendedName>
</protein>
<reference evidence="3" key="1">
    <citation type="submission" date="2016-04" db="EMBL/GenBank/DDBJ databases">
        <authorList>
            <person name="Chen L."/>
            <person name="Zhuang W."/>
            <person name="Wang G."/>
        </authorList>
    </citation>
    <scope>NUCLEOTIDE SEQUENCE [LARGE SCALE GENOMIC DNA]</scope>
    <source>
        <strain evidence="3">17621</strain>
    </source>
</reference>
<keyword evidence="3" id="KW-1185">Reference proteome</keyword>
<name>A0A1V9EAG8_9BACT</name>
<comment type="caution">
    <text evidence="2">The sequence shown here is derived from an EMBL/GenBank/DDBJ whole genome shotgun (WGS) entry which is preliminary data.</text>
</comment>
<evidence type="ECO:0000313" key="3">
    <source>
        <dbReference type="Proteomes" id="UP000192610"/>
    </source>
</evidence>
<gene>
    <name evidence="2" type="ORF">A4H97_13395</name>
</gene>
<dbReference type="AlphaFoldDB" id="A0A1V9EAG8"/>
<proteinExistence type="predicted"/>
<evidence type="ECO:0000256" key="1">
    <source>
        <dbReference type="SAM" id="SignalP"/>
    </source>
</evidence>
<feature type="signal peptide" evidence="1">
    <location>
        <begin position="1"/>
        <end position="35"/>
    </location>
</feature>
<evidence type="ECO:0000313" key="2">
    <source>
        <dbReference type="EMBL" id="OQP43128.1"/>
    </source>
</evidence>
<accession>A0A1V9EAG8</accession>
<organism evidence="2 3">
    <name type="scientific">Niastella yeongjuensis</name>
    <dbReference type="NCBI Taxonomy" id="354355"/>
    <lineage>
        <taxon>Bacteria</taxon>
        <taxon>Pseudomonadati</taxon>
        <taxon>Bacteroidota</taxon>
        <taxon>Chitinophagia</taxon>
        <taxon>Chitinophagales</taxon>
        <taxon>Chitinophagaceae</taxon>
        <taxon>Niastella</taxon>
    </lineage>
</organism>
<sequence>MPVVVVQSAMNTNIMKKTILFTSLLLLLFAACRKANNPTVYDLGVDVQSNFDNDNVQVLIDNQPLIKHTQLSTSNLLGFATSISTANTEGKHIIKVVVNDTTVQSESFTQSGDLYVGINYNKTTGAITFRFSPHRFVYD</sequence>
<feature type="chain" id="PRO_5010726093" description="DUF4397 domain-containing protein" evidence="1">
    <location>
        <begin position="36"/>
        <end position="139"/>
    </location>
</feature>
<dbReference type="EMBL" id="LVXG01000056">
    <property type="protein sequence ID" value="OQP43128.1"/>
    <property type="molecule type" value="Genomic_DNA"/>
</dbReference>
<dbReference type="Proteomes" id="UP000192610">
    <property type="component" value="Unassembled WGS sequence"/>
</dbReference>
<evidence type="ECO:0008006" key="4">
    <source>
        <dbReference type="Google" id="ProtNLM"/>
    </source>
</evidence>